<sequence length="373" mass="41398">MLVVGRQENDELTERSDDPIPYDSNWLVIDKEQDYVHVGDKPEYSCSTKNDVLFLIGNPLRWEKVGRDGSRLKISTLANVEEGQLRKYNVLLYENNTYMTFKLSFLQGITETDDGFLYCVQYGKNDIVLAERKVEVNVIVLAERKVEVNVIAKTTTAAPTTTSTQTTTNISNNICIDGHEMCTHLLPGECEAALHLMIFCPASCGNCNRPDRYCADRSNYCSKVKDQCNDRAIKHICQSTCNVCDANACNSTLISSALSQNLVLSHSVADYCADGTRTNADSVILQLCNARTDKMWQKGKQVVSNCKQISLYAPVSSFGSFSHQVGIFLGCTDTGIKIGIQKCNDHFKEQTLVSGDTSTAFSNADVYHVLIVK</sequence>
<evidence type="ECO:0000313" key="3">
    <source>
        <dbReference type="EMBL" id="CAC5399788.1"/>
    </source>
</evidence>
<dbReference type="AlphaFoldDB" id="A0A6J8CT89"/>
<protein>
    <recommendedName>
        <fullName evidence="2">ShKT domain-containing protein</fullName>
    </recommendedName>
</protein>
<dbReference type="EMBL" id="CACVKT020006091">
    <property type="protein sequence ID" value="CAC5399788.1"/>
    <property type="molecule type" value="Genomic_DNA"/>
</dbReference>
<evidence type="ECO:0000259" key="2">
    <source>
        <dbReference type="PROSITE" id="PS51670"/>
    </source>
</evidence>
<feature type="domain" description="ShKT" evidence="2">
    <location>
        <begin position="214"/>
        <end position="244"/>
    </location>
</feature>
<evidence type="ECO:0000256" key="1">
    <source>
        <dbReference type="PROSITE-ProRule" id="PRU01005"/>
    </source>
</evidence>
<dbReference type="Pfam" id="PF01549">
    <property type="entry name" value="ShK"/>
    <property type="match status" value="2"/>
</dbReference>
<reference evidence="3 4" key="1">
    <citation type="submission" date="2020-06" db="EMBL/GenBank/DDBJ databases">
        <authorList>
            <person name="Li R."/>
            <person name="Bekaert M."/>
        </authorList>
    </citation>
    <scope>NUCLEOTIDE SEQUENCE [LARGE SCALE GENOMIC DNA]</scope>
    <source>
        <strain evidence="4">wild</strain>
    </source>
</reference>
<keyword evidence="4" id="KW-1185">Reference proteome</keyword>
<dbReference type="Proteomes" id="UP000507470">
    <property type="component" value="Unassembled WGS sequence"/>
</dbReference>
<gene>
    <name evidence="3" type="ORF">MCOR_34021</name>
</gene>
<dbReference type="InterPro" id="IPR003582">
    <property type="entry name" value="ShKT_dom"/>
</dbReference>
<organism evidence="3 4">
    <name type="scientific">Mytilus coruscus</name>
    <name type="common">Sea mussel</name>
    <dbReference type="NCBI Taxonomy" id="42192"/>
    <lineage>
        <taxon>Eukaryota</taxon>
        <taxon>Metazoa</taxon>
        <taxon>Spiralia</taxon>
        <taxon>Lophotrochozoa</taxon>
        <taxon>Mollusca</taxon>
        <taxon>Bivalvia</taxon>
        <taxon>Autobranchia</taxon>
        <taxon>Pteriomorphia</taxon>
        <taxon>Mytilida</taxon>
        <taxon>Mytiloidea</taxon>
        <taxon>Mytilidae</taxon>
        <taxon>Mytilinae</taxon>
        <taxon>Mytilus</taxon>
    </lineage>
</organism>
<dbReference type="OrthoDB" id="6095306at2759"/>
<proteinExistence type="predicted"/>
<accession>A0A6J8CT89</accession>
<feature type="disulfide bond" evidence="1">
    <location>
        <begin position="228"/>
        <end position="241"/>
    </location>
</feature>
<dbReference type="SMART" id="SM00254">
    <property type="entry name" value="ShKT"/>
    <property type="match status" value="2"/>
</dbReference>
<evidence type="ECO:0000313" key="4">
    <source>
        <dbReference type="Proteomes" id="UP000507470"/>
    </source>
</evidence>
<comment type="caution">
    <text evidence="1">Lacks conserved residue(s) required for the propagation of feature annotation.</text>
</comment>
<dbReference type="PROSITE" id="PS51670">
    <property type="entry name" value="SHKT"/>
    <property type="match status" value="1"/>
</dbReference>
<keyword evidence="1" id="KW-1015">Disulfide bond</keyword>
<name>A0A6J8CT89_MYTCO</name>